<feature type="domain" description="HPt" evidence="3">
    <location>
        <begin position="40"/>
        <end position="146"/>
    </location>
</feature>
<keyword evidence="1" id="KW-0597">Phosphoprotein</keyword>
<reference evidence="4" key="1">
    <citation type="submission" date="2021-07" db="EMBL/GenBank/DDBJ databases">
        <authorList>
            <person name="Branca A.L. A."/>
        </authorList>
    </citation>
    <scope>NUCLEOTIDE SEQUENCE</scope>
</reference>
<proteinExistence type="predicted"/>
<dbReference type="PANTHER" id="PTHR28242:SF52">
    <property type="entry name" value="PHOSPHORELAY INTERMEDIATE PROTEIN YPD1"/>
    <property type="match status" value="1"/>
</dbReference>
<dbReference type="EMBL" id="CAJVPD010000282">
    <property type="protein sequence ID" value="CAG8421378.1"/>
    <property type="molecule type" value="Genomic_DNA"/>
</dbReference>
<dbReference type="GO" id="GO:0005634">
    <property type="term" value="C:nucleus"/>
    <property type="evidence" value="ECO:0007669"/>
    <property type="project" value="TreeGrafter"/>
</dbReference>
<dbReference type="OrthoDB" id="4454541at2759"/>
<gene>
    <name evidence="4" type="ORF">PSALAMII_LOCUS9775</name>
</gene>
<organism evidence="4 5">
    <name type="scientific">Penicillium salamii</name>
    <dbReference type="NCBI Taxonomy" id="1612424"/>
    <lineage>
        <taxon>Eukaryota</taxon>
        <taxon>Fungi</taxon>
        <taxon>Dikarya</taxon>
        <taxon>Ascomycota</taxon>
        <taxon>Pezizomycotina</taxon>
        <taxon>Eurotiomycetes</taxon>
        <taxon>Eurotiomycetidae</taxon>
        <taxon>Eurotiales</taxon>
        <taxon>Aspergillaceae</taxon>
        <taxon>Penicillium</taxon>
    </lineage>
</organism>
<evidence type="ECO:0000259" key="3">
    <source>
        <dbReference type="PROSITE" id="PS50894"/>
    </source>
</evidence>
<dbReference type="PROSITE" id="PS50894">
    <property type="entry name" value="HPT"/>
    <property type="match status" value="1"/>
</dbReference>
<dbReference type="Pfam" id="PF01627">
    <property type="entry name" value="Hpt"/>
    <property type="match status" value="1"/>
</dbReference>
<dbReference type="Gene3D" id="1.20.120.160">
    <property type="entry name" value="HPT domain"/>
    <property type="match status" value="1"/>
</dbReference>
<dbReference type="CDD" id="cd00088">
    <property type="entry name" value="HPT"/>
    <property type="match status" value="1"/>
</dbReference>
<dbReference type="InterPro" id="IPR045871">
    <property type="entry name" value="AHP1-5/YPD1"/>
</dbReference>
<dbReference type="GO" id="GO:0009927">
    <property type="term" value="F:histidine phosphotransfer kinase activity"/>
    <property type="evidence" value="ECO:0007669"/>
    <property type="project" value="InterPro"/>
</dbReference>
<dbReference type="PANTHER" id="PTHR28242">
    <property type="entry name" value="PHOSPHORELAY INTERMEDIATE PROTEIN YPD1"/>
    <property type="match status" value="1"/>
</dbReference>
<dbReference type="AlphaFoldDB" id="A0A9W4NU85"/>
<dbReference type="InterPro" id="IPR008207">
    <property type="entry name" value="Sig_transdc_His_kin_Hpt_dom"/>
</dbReference>
<protein>
    <recommendedName>
        <fullName evidence="3">HPt domain-containing protein</fullName>
    </recommendedName>
</protein>
<comment type="caution">
    <text evidence="4">The sequence shown here is derived from an EMBL/GenBank/DDBJ whole genome shotgun (WGS) entry which is preliminary data.</text>
</comment>
<feature type="modified residue" description="Phosphohistidine" evidence="1">
    <location>
        <position position="79"/>
    </location>
</feature>
<dbReference type="GO" id="GO:0005737">
    <property type="term" value="C:cytoplasm"/>
    <property type="evidence" value="ECO:0007669"/>
    <property type="project" value="TreeGrafter"/>
</dbReference>
<feature type="compositionally biased region" description="Basic and acidic residues" evidence="2">
    <location>
        <begin position="155"/>
        <end position="218"/>
    </location>
</feature>
<dbReference type="Proteomes" id="UP001152592">
    <property type="component" value="Unassembled WGS sequence"/>
</dbReference>
<sequence>MAPAETKKADSGPPKLSDYSTILDESTFEQILEMDDDDEDRDFSKSIVYGFFDQAENTFKKIQKEIDDKNLNELSALGHFLKGSSATLGLIKVKDGCEKIQHFGAGKDETGVIDEPDKEVSLKAIKKTLDEVVVAYRKVEKLLRRYYGEEVPEEKEEKPAEKPAEKEEEKTEEKPAEKEAPKETKDTKDTKDTKETKETKEPVESKQSKDSEVKEASK</sequence>
<feature type="region of interest" description="Disordered" evidence="2">
    <location>
        <begin position="148"/>
        <end position="218"/>
    </location>
</feature>
<dbReference type="SUPFAM" id="SSF47226">
    <property type="entry name" value="Histidine-containing phosphotransfer domain, HPT domain"/>
    <property type="match status" value="1"/>
</dbReference>
<dbReference type="GO" id="GO:0043424">
    <property type="term" value="F:protein histidine kinase binding"/>
    <property type="evidence" value="ECO:0007669"/>
    <property type="project" value="InterPro"/>
</dbReference>
<evidence type="ECO:0000313" key="4">
    <source>
        <dbReference type="EMBL" id="CAG8421378.1"/>
    </source>
</evidence>
<dbReference type="GO" id="GO:0000160">
    <property type="term" value="P:phosphorelay signal transduction system"/>
    <property type="evidence" value="ECO:0007669"/>
    <property type="project" value="InterPro"/>
</dbReference>
<dbReference type="InterPro" id="IPR036641">
    <property type="entry name" value="HPT_dom_sf"/>
</dbReference>
<evidence type="ECO:0000256" key="2">
    <source>
        <dbReference type="SAM" id="MobiDB-lite"/>
    </source>
</evidence>
<name>A0A9W4NU85_9EURO</name>
<evidence type="ECO:0000256" key="1">
    <source>
        <dbReference type="PROSITE-ProRule" id="PRU00110"/>
    </source>
</evidence>
<evidence type="ECO:0000313" key="5">
    <source>
        <dbReference type="Proteomes" id="UP001152592"/>
    </source>
</evidence>
<accession>A0A9W4NU85</accession>